<sequence length="222" mass="24150">MSGGPLVIFDCDGVLVDSEPLAMAVLLEAIRAQGLEIDPGQGYELFLGRSLASIGQMLVEDFGVALDALALDEMRQRLYAKFRAELTPIPHVPEVVSRLANPFCVASSSQPERVELALRLTGLWDHFEGKLFSATMVAHGKPAPDLFLLAAGRMGYAPGNSLVVEDSAAGIRAAQAAHMRVAAFTGGGHARNKQHEARLRVLEPDWIIDDMRDLPTLLRRWP</sequence>
<dbReference type="Gene3D" id="3.40.50.1000">
    <property type="entry name" value="HAD superfamily/HAD-like"/>
    <property type="match status" value="1"/>
</dbReference>
<dbReference type="AlphaFoldDB" id="A0A501WFJ6"/>
<dbReference type="EMBL" id="VFRP01000023">
    <property type="protein sequence ID" value="TPE48329.1"/>
    <property type="molecule type" value="Genomic_DNA"/>
</dbReference>
<dbReference type="InterPro" id="IPR051600">
    <property type="entry name" value="Beta-PGM-like"/>
</dbReference>
<dbReference type="GO" id="GO:0016787">
    <property type="term" value="F:hydrolase activity"/>
    <property type="evidence" value="ECO:0007669"/>
    <property type="project" value="UniProtKB-KW"/>
</dbReference>
<reference evidence="5 6" key="1">
    <citation type="submission" date="2019-06" db="EMBL/GenBank/DDBJ databases">
        <title>A novel bacterium of genus Amaricoccus, isolated from marine sediment.</title>
        <authorList>
            <person name="Huang H."/>
            <person name="Mo K."/>
            <person name="Hu Y."/>
        </authorList>
    </citation>
    <scope>NUCLEOTIDE SEQUENCE [LARGE SCALE GENOMIC DNA]</scope>
    <source>
        <strain evidence="5 6">HB172011</strain>
    </source>
</reference>
<evidence type="ECO:0000256" key="3">
    <source>
        <dbReference type="ARBA" id="ARBA00022723"/>
    </source>
</evidence>
<dbReference type="InterPro" id="IPR023214">
    <property type="entry name" value="HAD_sf"/>
</dbReference>
<dbReference type="RefSeq" id="WP_140455566.1">
    <property type="nucleotide sequence ID" value="NZ_VFRP01000023.1"/>
</dbReference>
<dbReference type="SFLD" id="SFLDS00003">
    <property type="entry name" value="Haloacid_Dehalogenase"/>
    <property type="match status" value="1"/>
</dbReference>
<evidence type="ECO:0000313" key="6">
    <source>
        <dbReference type="Proteomes" id="UP000319255"/>
    </source>
</evidence>
<evidence type="ECO:0000256" key="1">
    <source>
        <dbReference type="ARBA" id="ARBA00001946"/>
    </source>
</evidence>
<evidence type="ECO:0000256" key="4">
    <source>
        <dbReference type="ARBA" id="ARBA00022842"/>
    </source>
</evidence>
<dbReference type="SUPFAM" id="SSF56784">
    <property type="entry name" value="HAD-like"/>
    <property type="match status" value="1"/>
</dbReference>
<dbReference type="PANTHER" id="PTHR46193">
    <property type="entry name" value="6-PHOSPHOGLUCONATE PHOSPHATASE"/>
    <property type="match status" value="1"/>
</dbReference>
<dbReference type="OrthoDB" id="9797743at2"/>
<proteinExistence type="inferred from homology"/>
<name>A0A501WFJ6_9RHOB</name>
<comment type="cofactor">
    <cofactor evidence="1">
        <name>Mg(2+)</name>
        <dbReference type="ChEBI" id="CHEBI:18420"/>
    </cofactor>
</comment>
<dbReference type="InterPro" id="IPR023198">
    <property type="entry name" value="PGP-like_dom2"/>
</dbReference>
<gene>
    <name evidence="5" type="ORF">FJM51_18275</name>
</gene>
<dbReference type="Proteomes" id="UP000319255">
    <property type="component" value="Unassembled WGS sequence"/>
</dbReference>
<dbReference type="PANTHER" id="PTHR46193:SF10">
    <property type="entry name" value="6-PHOSPHOGLUCONATE PHOSPHATASE"/>
    <property type="match status" value="1"/>
</dbReference>
<keyword evidence="6" id="KW-1185">Reference proteome</keyword>
<comment type="similarity">
    <text evidence="2">Belongs to the HAD-like hydrolase superfamily. CbbY/CbbZ/Gph/YieH family.</text>
</comment>
<dbReference type="NCBIfam" id="TIGR01509">
    <property type="entry name" value="HAD-SF-IA-v3"/>
    <property type="match status" value="1"/>
</dbReference>
<protein>
    <submittedName>
        <fullName evidence="5">HAD-IA family hydrolase</fullName>
    </submittedName>
</protein>
<keyword evidence="5" id="KW-0378">Hydrolase</keyword>
<dbReference type="SFLD" id="SFLDG01135">
    <property type="entry name" value="C1.5.6:_HAD__Beta-PGM__Phospha"/>
    <property type="match status" value="1"/>
</dbReference>
<dbReference type="InterPro" id="IPR006439">
    <property type="entry name" value="HAD-SF_hydro_IA"/>
</dbReference>
<keyword evidence="3" id="KW-0479">Metal-binding</keyword>
<dbReference type="InterPro" id="IPR036412">
    <property type="entry name" value="HAD-like_sf"/>
</dbReference>
<comment type="caution">
    <text evidence="5">The sequence shown here is derived from an EMBL/GenBank/DDBJ whole genome shotgun (WGS) entry which is preliminary data.</text>
</comment>
<evidence type="ECO:0000256" key="2">
    <source>
        <dbReference type="ARBA" id="ARBA00006171"/>
    </source>
</evidence>
<dbReference type="GO" id="GO:0046872">
    <property type="term" value="F:metal ion binding"/>
    <property type="evidence" value="ECO:0007669"/>
    <property type="project" value="UniProtKB-KW"/>
</dbReference>
<dbReference type="Pfam" id="PF00702">
    <property type="entry name" value="Hydrolase"/>
    <property type="match status" value="1"/>
</dbReference>
<accession>A0A501WFJ6</accession>
<evidence type="ECO:0000313" key="5">
    <source>
        <dbReference type="EMBL" id="TPE48329.1"/>
    </source>
</evidence>
<keyword evidence="4" id="KW-0460">Magnesium</keyword>
<organism evidence="5 6">
    <name type="scientific">Amaricoccus solimangrovi</name>
    <dbReference type="NCBI Taxonomy" id="2589815"/>
    <lineage>
        <taxon>Bacteria</taxon>
        <taxon>Pseudomonadati</taxon>
        <taxon>Pseudomonadota</taxon>
        <taxon>Alphaproteobacteria</taxon>
        <taxon>Rhodobacterales</taxon>
        <taxon>Paracoccaceae</taxon>
        <taxon>Amaricoccus</taxon>
    </lineage>
</organism>
<dbReference type="SFLD" id="SFLDG01129">
    <property type="entry name" value="C1.5:_HAD__Beta-PGM__Phosphata"/>
    <property type="match status" value="1"/>
</dbReference>
<dbReference type="Gene3D" id="1.10.150.240">
    <property type="entry name" value="Putative phosphatase, domain 2"/>
    <property type="match status" value="1"/>
</dbReference>